<dbReference type="AlphaFoldDB" id="A0A067TPM5"/>
<gene>
    <name evidence="1" type="ORF">GALMADRAFT_237013</name>
</gene>
<name>A0A067TPM5_GALM3</name>
<dbReference type="EMBL" id="KL142368">
    <property type="protein sequence ID" value="KDR84282.1"/>
    <property type="molecule type" value="Genomic_DNA"/>
</dbReference>
<dbReference type="HOGENOM" id="CLU_1660892_0_0_1"/>
<keyword evidence="2" id="KW-1185">Reference proteome</keyword>
<sequence length="159" mass="18756">MKGYPMETRRCAREETDNVDTCINTSAYLCESRRLKRIRDSMRSESRMLRSAGTRVRGFCFETWSRLVVWTTLEIEGHREEIKLQPHSLRASRSHLAPGETWQWEEKFRKVRRRLRSRICQAARHQLADCGSIICMDSWTRTFNRVHVETPSAHCILSA</sequence>
<evidence type="ECO:0000313" key="2">
    <source>
        <dbReference type="Proteomes" id="UP000027222"/>
    </source>
</evidence>
<reference evidence="2" key="1">
    <citation type="journal article" date="2014" name="Proc. Natl. Acad. Sci. U.S.A.">
        <title>Extensive sampling of basidiomycete genomes demonstrates inadequacy of the white-rot/brown-rot paradigm for wood decay fungi.</title>
        <authorList>
            <person name="Riley R."/>
            <person name="Salamov A.A."/>
            <person name="Brown D.W."/>
            <person name="Nagy L.G."/>
            <person name="Floudas D."/>
            <person name="Held B.W."/>
            <person name="Levasseur A."/>
            <person name="Lombard V."/>
            <person name="Morin E."/>
            <person name="Otillar R."/>
            <person name="Lindquist E.A."/>
            <person name="Sun H."/>
            <person name="LaButti K.M."/>
            <person name="Schmutz J."/>
            <person name="Jabbour D."/>
            <person name="Luo H."/>
            <person name="Baker S.E."/>
            <person name="Pisabarro A.G."/>
            <person name="Walton J.D."/>
            <person name="Blanchette R.A."/>
            <person name="Henrissat B."/>
            <person name="Martin F."/>
            <person name="Cullen D."/>
            <person name="Hibbett D.S."/>
            <person name="Grigoriev I.V."/>
        </authorList>
    </citation>
    <scope>NUCLEOTIDE SEQUENCE [LARGE SCALE GENOMIC DNA]</scope>
    <source>
        <strain evidence="2">CBS 339.88</strain>
    </source>
</reference>
<proteinExistence type="predicted"/>
<evidence type="ECO:0000313" key="1">
    <source>
        <dbReference type="EMBL" id="KDR84282.1"/>
    </source>
</evidence>
<dbReference type="Proteomes" id="UP000027222">
    <property type="component" value="Unassembled WGS sequence"/>
</dbReference>
<protein>
    <submittedName>
        <fullName evidence="1">Uncharacterized protein</fullName>
    </submittedName>
</protein>
<organism evidence="1 2">
    <name type="scientific">Galerina marginata (strain CBS 339.88)</name>
    <dbReference type="NCBI Taxonomy" id="685588"/>
    <lineage>
        <taxon>Eukaryota</taxon>
        <taxon>Fungi</taxon>
        <taxon>Dikarya</taxon>
        <taxon>Basidiomycota</taxon>
        <taxon>Agaricomycotina</taxon>
        <taxon>Agaricomycetes</taxon>
        <taxon>Agaricomycetidae</taxon>
        <taxon>Agaricales</taxon>
        <taxon>Agaricineae</taxon>
        <taxon>Strophariaceae</taxon>
        <taxon>Galerina</taxon>
    </lineage>
</organism>
<accession>A0A067TPM5</accession>